<feature type="transmembrane region" description="Helical" evidence="5">
    <location>
        <begin position="195"/>
        <end position="214"/>
    </location>
</feature>
<comment type="caution">
    <text evidence="5">Lacks conserved residue(s) required for the propagation of feature annotation.</text>
</comment>
<dbReference type="Proteomes" id="UP001465976">
    <property type="component" value="Unassembled WGS sequence"/>
</dbReference>
<protein>
    <recommendedName>
        <fullName evidence="5">Protein-S-isoprenylcysteine O-methyltransferase</fullName>
        <ecNumber evidence="5">2.1.1.100</ecNumber>
    </recommendedName>
</protein>
<dbReference type="PANTHER" id="PTHR12714:SF9">
    <property type="entry name" value="PROTEIN-S-ISOPRENYLCYSTEINE O-METHYLTRANSFERASE"/>
    <property type="match status" value="1"/>
</dbReference>
<evidence type="ECO:0000256" key="6">
    <source>
        <dbReference type="SAM" id="MobiDB-lite"/>
    </source>
</evidence>
<evidence type="ECO:0000256" key="3">
    <source>
        <dbReference type="ARBA" id="ARBA00022989"/>
    </source>
</evidence>
<comment type="caution">
    <text evidence="8">The sequence shown here is derived from an EMBL/GenBank/DDBJ whole genome shotgun (WGS) entry which is preliminary data.</text>
</comment>
<organism evidence="8 9">
    <name type="scientific">Marasmius crinis-equi</name>
    <dbReference type="NCBI Taxonomy" id="585013"/>
    <lineage>
        <taxon>Eukaryota</taxon>
        <taxon>Fungi</taxon>
        <taxon>Dikarya</taxon>
        <taxon>Basidiomycota</taxon>
        <taxon>Agaricomycotina</taxon>
        <taxon>Agaricomycetes</taxon>
        <taxon>Agaricomycetidae</taxon>
        <taxon>Agaricales</taxon>
        <taxon>Marasmiineae</taxon>
        <taxon>Marasmiaceae</taxon>
        <taxon>Marasmius</taxon>
    </lineage>
</organism>
<dbReference type="Pfam" id="PF04140">
    <property type="entry name" value="ICMT"/>
    <property type="match status" value="1"/>
</dbReference>
<sequence>MEFLPTLSLVLQLALVGSSAILYRLSGRPPNTSGSQPQPPPTDTPSRERVDTFVSKWMPLSAYVMRKEYYIATLFEFIFILESKFPELKVFLRRITPSADDATSSLSAIRLMALTIGVAGCALRLWCYDLLGSNFVWQTSAPTSLVTVGPYSIVRHPSYTGLVMTSVGLSAYYLLPGSWIRESGFVATVPGTAAIGFWIVNWVWVTVFLVVLRIDNEDEVLEKQFGKEWRSWRDRVRSRVIPGIW</sequence>
<dbReference type="EMBL" id="JBAHYK010001024">
    <property type="protein sequence ID" value="KAL0569934.1"/>
    <property type="molecule type" value="Genomic_DNA"/>
</dbReference>
<comment type="catalytic activity">
    <reaction evidence="5">
        <text>[protein]-C-terminal S-[(2E,6E)-farnesyl]-L-cysteine + S-adenosyl-L-methionine = [protein]-C-terminal S-[(2E,6E)-farnesyl]-L-cysteine methyl ester + S-adenosyl-L-homocysteine</text>
        <dbReference type="Rhea" id="RHEA:21672"/>
        <dbReference type="Rhea" id="RHEA-COMP:12125"/>
        <dbReference type="Rhea" id="RHEA-COMP:12126"/>
        <dbReference type="ChEBI" id="CHEBI:57856"/>
        <dbReference type="ChEBI" id="CHEBI:59789"/>
        <dbReference type="ChEBI" id="CHEBI:90510"/>
        <dbReference type="ChEBI" id="CHEBI:90511"/>
        <dbReference type="EC" id="2.1.1.100"/>
    </reaction>
</comment>
<keyword evidence="5" id="KW-0808">Transferase</keyword>
<gene>
    <name evidence="8" type="ORF">V5O48_012026</name>
</gene>
<feature type="chain" id="PRO_5045635660" description="Protein-S-isoprenylcysteine O-methyltransferase" evidence="7">
    <location>
        <begin position="21"/>
        <end position="245"/>
    </location>
</feature>
<evidence type="ECO:0000313" key="9">
    <source>
        <dbReference type="Proteomes" id="UP001465976"/>
    </source>
</evidence>
<keyword evidence="7" id="KW-0732">Signal</keyword>
<evidence type="ECO:0000256" key="7">
    <source>
        <dbReference type="SAM" id="SignalP"/>
    </source>
</evidence>
<keyword evidence="3 5" id="KW-1133">Transmembrane helix</keyword>
<accession>A0ABR3F420</accession>
<evidence type="ECO:0000313" key="8">
    <source>
        <dbReference type="EMBL" id="KAL0569934.1"/>
    </source>
</evidence>
<reference evidence="8 9" key="1">
    <citation type="submission" date="2024-02" db="EMBL/GenBank/DDBJ databases">
        <title>A draft genome for the cacao thread blight pathogen Marasmius crinis-equi.</title>
        <authorList>
            <person name="Cohen S.P."/>
            <person name="Baruah I.K."/>
            <person name="Amoako-Attah I."/>
            <person name="Bukari Y."/>
            <person name="Meinhardt L.W."/>
            <person name="Bailey B.A."/>
        </authorList>
    </citation>
    <scope>NUCLEOTIDE SEQUENCE [LARGE SCALE GENOMIC DNA]</scope>
    <source>
        <strain evidence="8 9">GH-76</strain>
    </source>
</reference>
<keyword evidence="9" id="KW-1185">Reference proteome</keyword>
<keyword evidence="4 5" id="KW-0472">Membrane</keyword>
<keyword evidence="5" id="KW-0256">Endoplasmic reticulum</keyword>
<feature type="transmembrane region" description="Helical" evidence="5">
    <location>
        <begin position="159"/>
        <end position="175"/>
    </location>
</feature>
<proteinExistence type="inferred from homology"/>
<feature type="region of interest" description="Disordered" evidence="6">
    <location>
        <begin position="28"/>
        <end position="48"/>
    </location>
</feature>
<keyword evidence="5" id="KW-0489">Methyltransferase</keyword>
<keyword evidence="5" id="KW-0949">S-adenosyl-L-methionine</keyword>
<comment type="subcellular location">
    <subcellularLocation>
        <location evidence="5">Endoplasmic reticulum membrane</location>
        <topology evidence="5">Multi-pass membrane protein</topology>
    </subcellularLocation>
    <subcellularLocation>
        <location evidence="1">Membrane</location>
        <topology evidence="1">Multi-pass membrane protein</topology>
    </subcellularLocation>
</comment>
<keyword evidence="2 5" id="KW-0812">Transmembrane</keyword>
<dbReference type="EC" id="2.1.1.100" evidence="5"/>
<dbReference type="PANTHER" id="PTHR12714">
    <property type="entry name" value="PROTEIN-S ISOPRENYLCYSTEINE O-METHYLTRANSFERASE"/>
    <property type="match status" value="1"/>
</dbReference>
<evidence type="ECO:0000256" key="2">
    <source>
        <dbReference type="ARBA" id="ARBA00022692"/>
    </source>
</evidence>
<dbReference type="Gene3D" id="1.20.120.1630">
    <property type="match status" value="1"/>
</dbReference>
<evidence type="ECO:0000256" key="1">
    <source>
        <dbReference type="ARBA" id="ARBA00004141"/>
    </source>
</evidence>
<comment type="similarity">
    <text evidence="5">Belongs to the class VI-like SAM-binding methyltransferase superfamily. Isoprenylcysteine carboxyl methyltransferase family.</text>
</comment>
<evidence type="ECO:0000256" key="4">
    <source>
        <dbReference type="ARBA" id="ARBA00023136"/>
    </source>
</evidence>
<dbReference type="InterPro" id="IPR007269">
    <property type="entry name" value="ICMT_MeTrfase"/>
</dbReference>
<feature type="signal peptide" evidence="7">
    <location>
        <begin position="1"/>
        <end position="20"/>
    </location>
</feature>
<name>A0ABR3F420_9AGAR</name>
<evidence type="ECO:0000256" key="5">
    <source>
        <dbReference type="RuleBase" id="RU362022"/>
    </source>
</evidence>